<accession>A0A0E9QPF0</accession>
<organism evidence="2">
    <name type="scientific">Anguilla anguilla</name>
    <name type="common">European freshwater eel</name>
    <name type="synonym">Muraena anguilla</name>
    <dbReference type="NCBI Taxonomy" id="7936"/>
    <lineage>
        <taxon>Eukaryota</taxon>
        <taxon>Metazoa</taxon>
        <taxon>Chordata</taxon>
        <taxon>Craniata</taxon>
        <taxon>Vertebrata</taxon>
        <taxon>Euteleostomi</taxon>
        <taxon>Actinopterygii</taxon>
        <taxon>Neopterygii</taxon>
        <taxon>Teleostei</taxon>
        <taxon>Anguilliformes</taxon>
        <taxon>Anguillidae</taxon>
        <taxon>Anguilla</taxon>
    </lineage>
</organism>
<dbReference type="AlphaFoldDB" id="A0A0E9QPF0"/>
<reference evidence="2" key="2">
    <citation type="journal article" date="2015" name="Fish Shellfish Immunol.">
        <title>Early steps in the European eel (Anguilla anguilla)-Vibrio vulnificus interaction in the gills: Role of the RtxA13 toxin.</title>
        <authorList>
            <person name="Callol A."/>
            <person name="Pajuelo D."/>
            <person name="Ebbesson L."/>
            <person name="Teles M."/>
            <person name="MacKenzie S."/>
            <person name="Amaro C."/>
        </authorList>
    </citation>
    <scope>NUCLEOTIDE SEQUENCE</scope>
</reference>
<feature type="signal peptide" evidence="1">
    <location>
        <begin position="1"/>
        <end position="15"/>
    </location>
</feature>
<keyword evidence="1" id="KW-0732">Signal</keyword>
<proteinExistence type="predicted"/>
<protein>
    <submittedName>
        <fullName evidence="2">Uncharacterized protein</fullName>
    </submittedName>
</protein>
<evidence type="ECO:0000313" key="2">
    <source>
        <dbReference type="EMBL" id="JAH18801.1"/>
    </source>
</evidence>
<name>A0A0E9QPF0_ANGAN</name>
<feature type="chain" id="PRO_5013108041" evidence="1">
    <location>
        <begin position="16"/>
        <end position="40"/>
    </location>
</feature>
<sequence length="40" mass="4503">MAIDMHTVGHLVSLLASHLLTCSQYPSLVHRGYRYLQCST</sequence>
<reference evidence="2" key="1">
    <citation type="submission" date="2014-11" db="EMBL/GenBank/DDBJ databases">
        <authorList>
            <person name="Amaro Gonzalez C."/>
        </authorList>
    </citation>
    <scope>NUCLEOTIDE SEQUENCE</scope>
</reference>
<dbReference type="EMBL" id="GBXM01089776">
    <property type="protein sequence ID" value="JAH18801.1"/>
    <property type="molecule type" value="Transcribed_RNA"/>
</dbReference>
<evidence type="ECO:0000256" key="1">
    <source>
        <dbReference type="SAM" id="SignalP"/>
    </source>
</evidence>